<name>A0A517SL12_9PLAN</name>
<dbReference type="Proteomes" id="UP000315700">
    <property type="component" value="Chromosome"/>
</dbReference>
<dbReference type="KEGG" id="ccos:Pan44_48680"/>
<dbReference type="EMBL" id="CP036271">
    <property type="protein sequence ID" value="QDT56808.1"/>
    <property type="molecule type" value="Genomic_DNA"/>
</dbReference>
<evidence type="ECO:0000313" key="1">
    <source>
        <dbReference type="EMBL" id="QDT56808.1"/>
    </source>
</evidence>
<dbReference type="AlphaFoldDB" id="A0A517SL12"/>
<evidence type="ECO:0000313" key="2">
    <source>
        <dbReference type="Proteomes" id="UP000315700"/>
    </source>
</evidence>
<gene>
    <name evidence="1" type="ORF">Pan44_48680</name>
</gene>
<protein>
    <submittedName>
        <fullName evidence="1">Uncharacterized protein</fullName>
    </submittedName>
</protein>
<proteinExistence type="predicted"/>
<organism evidence="1 2">
    <name type="scientific">Caulifigura coniformis</name>
    <dbReference type="NCBI Taxonomy" id="2527983"/>
    <lineage>
        <taxon>Bacteria</taxon>
        <taxon>Pseudomonadati</taxon>
        <taxon>Planctomycetota</taxon>
        <taxon>Planctomycetia</taxon>
        <taxon>Planctomycetales</taxon>
        <taxon>Planctomycetaceae</taxon>
        <taxon>Caulifigura</taxon>
    </lineage>
</organism>
<sequence length="55" mass="6172">MIAAPLYFGFLCGYASWLFGQWNGQPHIDLLIRVVDEMIVRSPATTPAAKVDDEF</sequence>
<keyword evidence="2" id="KW-1185">Reference proteome</keyword>
<dbReference type="InParanoid" id="A0A517SL12"/>
<reference evidence="1 2" key="1">
    <citation type="submission" date="2019-02" db="EMBL/GenBank/DDBJ databases">
        <title>Deep-cultivation of Planctomycetes and their phenomic and genomic characterization uncovers novel biology.</title>
        <authorList>
            <person name="Wiegand S."/>
            <person name="Jogler M."/>
            <person name="Boedeker C."/>
            <person name="Pinto D."/>
            <person name="Vollmers J."/>
            <person name="Rivas-Marin E."/>
            <person name="Kohn T."/>
            <person name="Peeters S.H."/>
            <person name="Heuer A."/>
            <person name="Rast P."/>
            <person name="Oberbeckmann S."/>
            <person name="Bunk B."/>
            <person name="Jeske O."/>
            <person name="Meyerdierks A."/>
            <person name="Storesund J.E."/>
            <person name="Kallscheuer N."/>
            <person name="Luecker S."/>
            <person name="Lage O.M."/>
            <person name="Pohl T."/>
            <person name="Merkel B.J."/>
            <person name="Hornburger P."/>
            <person name="Mueller R.-W."/>
            <person name="Bruemmer F."/>
            <person name="Labrenz M."/>
            <person name="Spormann A.M."/>
            <person name="Op den Camp H."/>
            <person name="Overmann J."/>
            <person name="Amann R."/>
            <person name="Jetten M.S.M."/>
            <person name="Mascher T."/>
            <person name="Medema M.H."/>
            <person name="Devos D.P."/>
            <person name="Kaster A.-K."/>
            <person name="Ovreas L."/>
            <person name="Rohde M."/>
            <person name="Galperin M.Y."/>
            <person name="Jogler C."/>
        </authorList>
    </citation>
    <scope>NUCLEOTIDE SEQUENCE [LARGE SCALE GENOMIC DNA]</scope>
    <source>
        <strain evidence="1 2">Pan44</strain>
    </source>
</reference>
<accession>A0A517SL12</accession>